<dbReference type="PANTHER" id="PTHR21600:SF84">
    <property type="entry name" value="PSEUDOURIDINE SYNTHASE RSUA_RLUA-LIKE DOMAIN-CONTAINING PROTEIN"/>
    <property type="match status" value="1"/>
</dbReference>
<dbReference type="InterPro" id="IPR020103">
    <property type="entry name" value="PsdUridine_synth_cat_dom_sf"/>
</dbReference>
<evidence type="ECO:0000256" key="1">
    <source>
        <dbReference type="ARBA" id="ARBA00000073"/>
    </source>
</evidence>
<dbReference type="InterPro" id="IPR050188">
    <property type="entry name" value="RluA_PseudoU_synthase"/>
</dbReference>
<sequence length="264" mass="29394">MDGQVVDGRGRTLTGAENLEPGTDVWFYRMPAPETPVPGDLRRIYEDDRILVVHKPPFLATTPKGRHITQTVTTILRRSLSNPQLSPVHRLDRLTEGLLILAKHEQYRGAYQRLFEARAVEKRYKALAPFDPAVASNLPTTISNRIVKNVGTLQAHVEDGESNATTAVHGIKPVCAQHSGQEVGEYDLRPATGKTHQLRLHMAQMGIAICNDPLYPTVTTGADEPDDYNSPLRLCCTELSFADPISGTPVKFETTPSWRDRCYR</sequence>
<dbReference type="HOGENOM" id="CLU_016902_0_0_11"/>
<evidence type="ECO:0000256" key="3">
    <source>
        <dbReference type="ARBA" id="ARBA00033164"/>
    </source>
</evidence>
<dbReference type="SUPFAM" id="SSF55120">
    <property type="entry name" value="Pseudouridine synthase"/>
    <property type="match status" value="1"/>
</dbReference>
<dbReference type="PANTHER" id="PTHR21600">
    <property type="entry name" value="MITOCHONDRIAL RNA PSEUDOURIDINE SYNTHASE"/>
    <property type="match status" value="1"/>
</dbReference>
<accession>K0YQ34</accession>
<organism evidence="5 6">
    <name type="scientific">Corynebacterium otitidis ATCC 51513</name>
    <dbReference type="NCBI Taxonomy" id="883169"/>
    <lineage>
        <taxon>Bacteria</taxon>
        <taxon>Bacillati</taxon>
        <taxon>Actinomycetota</taxon>
        <taxon>Actinomycetes</taxon>
        <taxon>Mycobacteriales</taxon>
        <taxon>Corynebacteriaceae</taxon>
        <taxon>Corynebacterium</taxon>
    </lineage>
</organism>
<gene>
    <name evidence="5" type="ORF">HMPREF9719_01476</name>
</gene>
<dbReference type="STRING" id="29321.AAV33_07675"/>
<evidence type="ECO:0000313" key="5">
    <source>
        <dbReference type="EMBL" id="EJZ81609.1"/>
    </source>
</evidence>
<protein>
    <recommendedName>
        <fullName evidence="2">RNA pseudouridylate synthase</fullName>
    </recommendedName>
    <alternativeName>
        <fullName evidence="3">RNA-uridine isomerase</fullName>
    </alternativeName>
</protein>
<name>K0YQ34_9CORY</name>
<dbReference type="GO" id="GO:0000455">
    <property type="term" value="P:enzyme-directed rRNA pseudouridine synthesis"/>
    <property type="evidence" value="ECO:0007669"/>
    <property type="project" value="TreeGrafter"/>
</dbReference>
<dbReference type="Gene3D" id="3.30.2350.10">
    <property type="entry name" value="Pseudouridine synthase"/>
    <property type="match status" value="1"/>
</dbReference>
<evidence type="ECO:0000256" key="2">
    <source>
        <dbReference type="ARBA" id="ARBA00031870"/>
    </source>
</evidence>
<comment type="caution">
    <text evidence="5">The sequence shown here is derived from an EMBL/GenBank/DDBJ whole genome shotgun (WGS) entry which is preliminary data.</text>
</comment>
<dbReference type="EMBL" id="AHAE01000070">
    <property type="protein sequence ID" value="EJZ81609.1"/>
    <property type="molecule type" value="Genomic_DNA"/>
</dbReference>
<dbReference type="AlphaFoldDB" id="K0YQ34"/>
<keyword evidence="6" id="KW-1185">Reference proteome</keyword>
<proteinExistence type="predicted"/>
<feature type="domain" description="Pseudouridine synthase RsuA/RluA-like" evidence="4">
    <location>
        <begin position="50"/>
        <end position="204"/>
    </location>
</feature>
<evidence type="ECO:0000313" key="6">
    <source>
        <dbReference type="Proteomes" id="UP000006078"/>
    </source>
</evidence>
<dbReference type="Pfam" id="PF00849">
    <property type="entry name" value="PseudoU_synth_2"/>
    <property type="match status" value="1"/>
</dbReference>
<comment type="catalytic activity">
    <reaction evidence="1">
        <text>a uridine in RNA = a pseudouridine in RNA</text>
        <dbReference type="Rhea" id="RHEA:48348"/>
        <dbReference type="Rhea" id="RHEA-COMP:12068"/>
        <dbReference type="Rhea" id="RHEA-COMP:12069"/>
        <dbReference type="ChEBI" id="CHEBI:65314"/>
        <dbReference type="ChEBI" id="CHEBI:65315"/>
    </reaction>
</comment>
<dbReference type="Proteomes" id="UP000006078">
    <property type="component" value="Unassembled WGS sequence"/>
</dbReference>
<evidence type="ECO:0000259" key="4">
    <source>
        <dbReference type="Pfam" id="PF00849"/>
    </source>
</evidence>
<dbReference type="GO" id="GO:0140098">
    <property type="term" value="F:catalytic activity, acting on RNA"/>
    <property type="evidence" value="ECO:0007669"/>
    <property type="project" value="UniProtKB-ARBA"/>
</dbReference>
<dbReference type="eggNOG" id="COG0564">
    <property type="taxonomic scope" value="Bacteria"/>
</dbReference>
<dbReference type="GO" id="GO:0003723">
    <property type="term" value="F:RNA binding"/>
    <property type="evidence" value="ECO:0007669"/>
    <property type="project" value="InterPro"/>
</dbReference>
<dbReference type="GO" id="GO:0009982">
    <property type="term" value="F:pseudouridine synthase activity"/>
    <property type="evidence" value="ECO:0007669"/>
    <property type="project" value="InterPro"/>
</dbReference>
<dbReference type="InterPro" id="IPR006145">
    <property type="entry name" value="PsdUridine_synth_RsuA/RluA"/>
</dbReference>
<reference evidence="5 6" key="1">
    <citation type="submission" date="2012-08" db="EMBL/GenBank/DDBJ databases">
        <title>The Genome Sequence of Turicella otitidis ATCC 51513.</title>
        <authorList>
            <consortium name="The Broad Institute Genome Sequencing Platform"/>
            <person name="Earl A."/>
            <person name="Ward D."/>
            <person name="Feldgarden M."/>
            <person name="Gevers D."/>
            <person name="Huys G."/>
            <person name="Walker B."/>
            <person name="Young S.K."/>
            <person name="Zeng Q."/>
            <person name="Gargeya S."/>
            <person name="Fitzgerald M."/>
            <person name="Haas B."/>
            <person name="Abouelleil A."/>
            <person name="Alvarado L."/>
            <person name="Arachchi H.M."/>
            <person name="Berlin A.M."/>
            <person name="Chapman S.B."/>
            <person name="Goldberg J."/>
            <person name="Griggs A."/>
            <person name="Gujja S."/>
            <person name="Hansen M."/>
            <person name="Howarth C."/>
            <person name="Imamovic A."/>
            <person name="Larimer J."/>
            <person name="McCowen C."/>
            <person name="Montmayeur A."/>
            <person name="Murphy C."/>
            <person name="Neiman D."/>
            <person name="Pearson M."/>
            <person name="Priest M."/>
            <person name="Roberts A."/>
            <person name="Saif S."/>
            <person name="Shea T."/>
            <person name="Sisk P."/>
            <person name="Sykes S."/>
            <person name="Wortman J."/>
            <person name="Nusbaum C."/>
            <person name="Birren B."/>
        </authorList>
    </citation>
    <scope>NUCLEOTIDE SEQUENCE [LARGE SCALE GENOMIC DNA]</scope>
    <source>
        <strain evidence="5 6">ATCC 51513</strain>
    </source>
</reference>